<keyword evidence="3" id="KW-1185">Reference proteome</keyword>
<dbReference type="KEGG" id="ftj:FTUN_6081"/>
<proteinExistence type="predicted"/>
<dbReference type="RefSeq" id="WP_171473658.1">
    <property type="nucleotide sequence ID" value="NZ_CP053452.2"/>
</dbReference>
<dbReference type="Proteomes" id="UP000503447">
    <property type="component" value="Chromosome"/>
</dbReference>
<evidence type="ECO:0000256" key="1">
    <source>
        <dbReference type="SAM" id="Phobius"/>
    </source>
</evidence>
<organism evidence="2 3">
    <name type="scientific">Frigoriglobus tundricola</name>
    <dbReference type="NCBI Taxonomy" id="2774151"/>
    <lineage>
        <taxon>Bacteria</taxon>
        <taxon>Pseudomonadati</taxon>
        <taxon>Planctomycetota</taxon>
        <taxon>Planctomycetia</taxon>
        <taxon>Gemmatales</taxon>
        <taxon>Gemmataceae</taxon>
        <taxon>Frigoriglobus</taxon>
    </lineage>
</organism>
<name>A0A6M5YZ22_9BACT</name>
<dbReference type="AlphaFoldDB" id="A0A6M5YZ22"/>
<keyword evidence="1" id="KW-1133">Transmembrane helix</keyword>
<sequence>MAETRRQTWLWWLLRPSIRRLTVLAALAAVGWVYLTYFTPEQRVVRQHLSETDAKSEKAIDTRLQPLAKLFAKGRTGSKAFAEEALSWDSKWHLLKAAVRGDESHRRFLSDAFARHVFGPDELREALEGAVAAYLDDIDGFEAEMLVRLRADLADPARPDKVLPAHLEGEKEFRLAYQTLSGRLVDELHLDLGVTVGRELGLMVVSDVAAQTALQAAKAAAAEMGVNAGVLSTGAVSTVATLGLGMIAAIILDYVLDEVFKLAGYDPAAKIEALVIESLDKMEAALIRDSGPFWLDKTGSLRLRMEQLHESRSKLRRQTILRLLKQGGK</sequence>
<accession>A0A6M5YZ22</accession>
<evidence type="ECO:0000313" key="2">
    <source>
        <dbReference type="EMBL" id="QJW98491.1"/>
    </source>
</evidence>
<protein>
    <submittedName>
        <fullName evidence="2">Uncharacterized protein</fullName>
    </submittedName>
</protein>
<dbReference type="EMBL" id="CP053452">
    <property type="protein sequence ID" value="QJW98491.1"/>
    <property type="molecule type" value="Genomic_DNA"/>
</dbReference>
<reference evidence="3" key="1">
    <citation type="submission" date="2020-05" db="EMBL/GenBank/DDBJ databases">
        <title>Frigoriglobus tundricola gen. nov., sp. nov., a psychrotolerant cellulolytic planctomycete of the family Gemmataceae with two divergent copies of 16S rRNA gene.</title>
        <authorList>
            <person name="Kulichevskaya I.S."/>
            <person name="Ivanova A.A."/>
            <person name="Naumoff D.G."/>
            <person name="Beletsky A.V."/>
            <person name="Rijpstra W.I.C."/>
            <person name="Sinninghe Damste J.S."/>
            <person name="Mardanov A.V."/>
            <person name="Ravin N.V."/>
            <person name="Dedysh S.N."/>
        </authorList>
    </citation>
    <scope>NUCLEOTIDE SEQUENCE [LARGE SCALE GENOMIC DNA]</scope>
    <source>
        <strain evidence="3">PL17</strain>
    </source>
</reference>
<keyword evidence="1" id="KW-0812">Transmembrane</keyword>
<evidence type="ECO:0000313" key="3">
    <source>
        <dbReference type="Proteomes" id="UP000503447"/>
    </source>
</evidence>
<feature type="transmembrane region" description="Helical" evidence="1">
    <location>
        <begin position="21"/>
        <end position="39"/>
    </location>
</feature>
<gene>
    <name evidence="2" type="ORF">FTUN_6081</name>
</gene>
<keyword evidence="1" id="KW-0472">Membrane</keyword>